<name>A0AAD7RCP4_9TELE</name>
<evidence type="ECO:0000313" key="1">
    <source>
        <dbReference type="EMBL" id="KAJ8377762.1"/>
    </source>
</evidence>
<keyword evidence="2" id="KW-1185">Reference proteome</keyword>
<dbReference type="EMBL" id="JAINUG010000341">
    <property type="protein sequence ID" value="KAJ8377762.1"/>
    <property type="molecule type" value="Genomic_DNA"/>
</dbReference>
<gene>
    <name evidence="1" type="ORF">AAFF_G00254350</name>
</gene>
<reference evidence="1" key="1">
    <citation type="journal article" date="2023" name="Science">
        <title>Genome structures resolve the early diversification of teleost fishes.</title>
        <authorList>
            <person name="Parey E."/>
            <person name="Louis A."/>
            <person name="Montfort J."/>
            <person name="Bouchez O."/>
            <person name="Roques C."/>
            <person name="Iampietro C."/>
            <person name="Lluch J."/>
            <person name="Castinel A."/>
            <person name="Donnadieu C."/>
            <person name="Desvignes T."/>
            <person name="Floi Bucao C."/>
            <person name="Jouanno E."/>
            <person name="Wen M."/>
            <person name="Mejri S."/>
            <person name="Dirks R."/>
            <person name="Jansen H."/>
            <person name="Henkel C."/>
            <person name="Chen W.J."/>
            <person name="Zahm M."/>
            <person name="Cabau C."/>
            <person name="Klopp C."/>
            <person name="Thompson A.W."/>
            <person name="Robinson-Rechavi M."/>
            <person name="Braasch I."/>
            <person name="Lecointre G."/>
            <person name="Bobe J."/>
            <person name="Postlethwait J.H."/>
            <person name="Berthelot C."/>
            <person name="Roest Crollius H."/>
            <person name="Guiguen Y."/>
        </authorList>
    </citation>
    <scope>NUCLEOTIDE SEQUENCE</scope>
    <source>
        <strain evidence="1">NC1722</strain>
    </source>
</reference>
<sequence>MCSHSYSPRPLSSIASGSQLTHIIILPHACHVPQALSIAPSPDHVFHLRYLTCRLLLSSWFIYLCLKGPISPLLKLHSASVSIQVLSPGVLLTCPIMSSRHLTAGRSNYPPPAPLAPAHKIAMEHLDKDWDITTPAEEQASAPPGSVEAQLRRLCETAAPLHSIWIM</sequence>
<organism evidence="1 2">
    <name type="scientific">Aldrovandia affinis</name>
    <dbReference type="NCBI Taxonomy" id="143900"/>
    <lineage>
        <taxon>Eukaryota</taxon>
        <taxon>Metazoa</taxon>
        <taxon>Chordata</taxon>
        <taxon>Craniata</taxon>
        <taxon>Vertebrata</taxon>
        <taxon>Euteleostomi</taxon>
        <taxon>Actinopterygii</taxon>
        <taxon>Neopterygii</taxon>
        <taxon>Teleostei</taxon>
        <taxon>Notacanthiformes</taxon>
        <taxon>Halosauridae</taxon>
        <taxon>Aldrovandia</taxon>
    </lineage>
</organism>
<comment type="caution">
    <text evidence="1">The sequence shown here is derived from an EMBL/GenBank/DDBJ whole genome shotgun (WGS) entry which is preliminary data.</text>
</comment>
<accession>A0AAD7RCP4</accession>
<dbReference type="Proteomes" id="UP001221898">
    <property type="component" value="Unassembled WGS sequence"/>
</dbReference>
<protein>
    <submittedName>
        <fullName evidence="1">Uncharacterized protein</fullName>
    </submittedName>
</protein>
<proteinExistence type="predicted"/>
<dbReference type="AlphaFoldDB" id="A0AAD7RCP4"/>
<evidence type="ECO:0000313" key="2">
    <source>
        <dbReference type="Proteomes" id="UP001221898"/>
    </source>
</evidence>